<reference evidence="4 5" key="1">
    <citation type="journal article" date="2019" name="Int. J. Syst. Evol. Microbiol.">
        <title>The Global Catalogue of Microorganisms (GCM) 10K type strain sequencing project: providing services to taxonomists for standard genome sequencing and annotation.</title>
        <authorList>
            <consortium name="The Broad Institute Genomics Platform"/>
            <consortium name="The Broad Institute Genome Sequencing Center for Infectious Disease"/>
            <person name="Wu L."/>
            <person name="Ma J."/>
        </authorList>
    </citation>
    <scope>NUCLEOTIDE SEQUENCE [LARGE SCALE GENOMIC DNA]</scope>
    <source>
        <strain evidence="4 5">JCM 14307</strain>
    </source>
</reference>
<evidence type="ECO:0000313" key="4">
    <source>
        <dbReference type="EMBL" id="GAA1666297.1"/>
    </source>
</evidence>
<evidence type="ECO:0000256" key="2">
    <source>
        <dbReference type="ARBA" id="ARBA00023315"/>
    </source>
</evidence>
<accession>A0ABN2G7N0</accession>
<keyword evidence="2" id="KW-0012">Acyltransferase</keyword>
<dbReference type="Proteomes" id="UP001500280">
    <property type="component" value="Unassembled WGS sequence"/>
</dbReference>
<dbReference type="Gene3D" id="3.40.630.30">
    <property type="match status" value="1"/>
</dbReference>
<dbReference type="CDD" id="cd04301">
    <property type="entry name" value="NAT_SF"/>
    <property type="match status" value="1"/>
</dbReference>
<proteinExistence type="predicted"/>
<dbReference type="EMBL" id="BAAANF010000002">
    <property type="protein sequence ID" value="GAA1666297.1"/>
    <property type="molecule type" value="Genomic_DNA"/>
</dbReference>
<evidence type="ECO:0000256" key="1">
    <source>
        <dbReference type="ARBA" id="ARBA00022679"/>
    </source>
</evidence>
<keyword evidence="5" id="KW-1185">Reference proteome</keyword>
<dbReference type="PANTHER" id="PTHR43877">
    <property type="entry name" value="AMINOALKYLPHOSPHONATE N-ACETYLTRANSFERASE-RELATED-RELATED"/>
    <property type="match status" value="1"/>
</dbReference>
<dbReference type="PROSITE" id="PS51186">
    <property type="entry name" value="GNAT"/>
    <property type="match status" value="1"/>
</dbReference>
<evidence type="ECO:0000313" key="5">
    <source>
        <dbReference type="Proteomes" id="UP001500280"/>
    </source>
</evidence>
<name>A0ABN2G7N0_9ACTN</name>
<comment type="caution">
    <text evidence="4">The sequence shown here is derived from an EMBL/GenBank/DDBJ whole genome shotgun (WGS) entry which is preliminary data.</text>
</comment>
<protein>
    <submittedName>
        <fullName evidence="4">GNAT family N-acetyltransferase</fullName>
    </submittedName>
</protein>
<dbReference type="SUPFAM" id="SSF55729">
    <property type="entry name" value="Acyl-CoA N-acyltransferases (Nat)"/>
    <property type="match status" value="1"/>
</dbReference>
<evidence type="ECO:0000259" key="3">
    <source>
        <dbReference type="PROSITE" id="PS51186"/>
    </source>
</evidence>
<dbReference type="Pfam" id="PF00583">
    <property type="entry name" value="Acetyltransf_1"/>
    <property type="match status" value="1"/>
</dbReference>
<organism evidence="4 5">
    <name type="scientific">Kribbella yunnanensis</name>
    <dbReference type="NCBI Taxonomy" id="190194"/>
    <lineage>
        <taxon>Bacteria</taxon>
        <taxon>Bacillati</taxon>
        <taxon>Actinomycetota</taxon>
        <taxon>Actinomycetes</taxon>
        <taxon>Propionibacteriales</taxon>
        <taxon>Kribbellaceae</taxon>
        <taxon>Kribbella</taxon>
    </lineage>
</organism>
<keyword evidence="1" id="KW-0808">Transferase</keyword>
<dbReference type="InterPro" id="IPR000182">
    <property type="entry name" value="GNAT_dom"/>
</dbReference>
<dbReference type="InterPro" id="IPR016181">
    <property type="entry name" value="Acyl_CoA_acyltransferase"/>
</dbReference>
<sequence length="150" mass="16403">MIRERSDADLDVCVELLRDVHELAGYPVNWPADPRGWLTPVDRLNCWVAVIDSRVVGHVVLTSDSAGGASVERLFVDPRATRAGVGRSLLEHCVTTAVESGRKLTLEVVEKPGSAAIALYRRAGWREAGRTPIDWAGDEASHLLHFEPPA</sequence>
<feature type="domain" description="N-acetyltransferase" evidence="3">
    <location>
        <begin position="1"/>
        <end position="150"/>
    </location>
</feature>
<dbReference type="RefSeq" id="WP_344144774.1">
    <property type="nucleotide sequence ID" value="NZ_BAAANF010000002.1"/>
</dbReference>
<dbReference type="InterPro" id="IPR050832">
    <property type="entry name" value="Bact_Acetyltransf"/>
</dbReference>
<gene>
    <name evidence="4" type="ORF">GCM10009745_05500</name>
</gene>